<dbReference type="PANTHER" id="PTHR37984">
    <property type="entry name" value="PROTEIN CBG26694"/>
    <property type="match status" value="1"/>
</dbReference>
<dbReference type="AlphaFoldDB" id="A0A232LY65"/>
<keyword evidence="1" id="KW-0694">RNA-binding</keyword>
<dbReference type="InterPro" id="IPR036397">
    <property type="entry name" value="RNaseH_sf"/>
</dbReference>
<sequence>ENEDKSIEECLDILIKQLRKTQRGLSPEFRTEGSLRDKIINACNEVEACVYACLKPAPTLEGVCSDLRSSIIAYKRIHESKPSNQAFYTDRKYRTGPRPQNRSDRQNNRYQGKSSNNFKKRCLVCKKEGCWSTKHPEKERKEAMNKLNRKFQQFCIDVEGEPPEDSQDNSSDNDEEEEGMDDKLESFVFEATFPSPETSPNMATTFITESMDEINGKETAIMLANQSTVHALTGDVPDANIWFTTSTRYGPQVFQGVIVDTGAAGCSTGGYSQFIALQKHQNRELQINKAKMGTVTVQFGIGATTSIGSVEVDTPIGVVEFHIVEANTPFLLCLHDMDRLGAYFNNLTNKVHHGDKTYSIIRRFGHAFMTWGRSLTSYIAQTIYLSESELRQLHRRFGHPSARRFADLLHRSDHDIDRKAIERLTKHCTMCQKYGGSPRRFKFTLRDPDLQFNHTIIVDIMYIDPGNSGRNPVLHIVDEATRFQAARWLKDISSQTVWNTLRLCWIDTYLGPPDIIGHDAGTQFMSDEFRQLAGSMAVSTEPVPVEAHNSIGIVERYHLPLRRAYTIIAEELKGISGINKEMVLQMAVKAVNDTAGPNGLVPTLLVFGAYPRMAKLDPPAPSIAVRSKAIEKAMAEVSKLRINRQITDALRQRNGPQTDRIHELPINSRVWVWRENRGWTGPHTLLSTEGETCNVQLPSGPVRFRTTVVKPYVDGVGDDGEFQGIDEIQHEGQEESAQEPERTGQDSDETQLQSNQIRRNPIRQRRMPERYRQNVTTITTFLSNKEMLDLELSKRLRAEGKITTEGPPFFLSRQKEIDGLIAKGVFEIATNEDNTGRLFKSRFVDEIKGKATNCPFEKSRLVIQAYNDDGKREILTQSPTIQRVSQRIVLCIAASTEFDLYLRDVSQAYVQSKTNLNRDVFAKPPKEIADTFPPNAIMRIEKPLYGIPEAGTHWFRTYHRHHSDKLFMVQSTYDPCLLHTEKEGLFGVVGMQTDDTLFVGNKAFAELENDELKKAQILAKPIEMLTMSNTLIFNGGKIHREGMTIKLTQKKQGDRIELIDVKKAPFREAYVAQRARGAYIATVCQPEAAFDLSVAAQSQNPSDDDAKALNKRLKWQMKNKERGLRFINIGLGSAKLFVFVDASFANNRDYSSQIGFVIVLANEDINDGSSGRETFKIDGNIVHWSSIKCKRVTRSVLASEFNQNDA</sequence>
<dbReference type="Proteomes" id="UP000243515">
    <property type="component" value="Unassembled WGS sequence"/>
</dbReference>
<name>A0A232LY65_9EURO</name>
<dbReference type="GO" id="GO:0005634">
    <property type="term" value="C:nucleus"/>
    <property type="evidence" value="ECO:0007669"/>
    <property type="project" value="UniProtKB-ARBA"/>
</dbReference>
<feature type="region of interest" description="Disordered" evidence="2">
    <location>
        <begin position="731"/>
        <end position="768"/>
    </location>
</feature>
<evidence type="ECO:0000313" key="4">
    <source>
        <dbReference type="EMBL" id="OXV09105.1"/>
    </source>
</evidence>
<dbReference type="EMBL" id="NPHW01003709">
    <property type="protein sequence ID" value="OXV09105.1"/>
    <property type="molecule type" value="Genomic_DNA"/>
</dbReference>
<dbReference type="InterPro" id="IPR050951">
    <property type="entry name" value="Retrovirus_Pol_polyprotein"/>
</dbReference>
<dbReference type="PANTHER" id="PTHR37984:SF5">
    <property type="entry name" value="PROTEIN NYNRIN-LIKE"/>
    <property type="match status" value="1"/>
</dbReference>
<organism evidence="4 5">
    <name type="scientific">Elaphomyces granulatus</name>
    <dbReference type="NCBI Taxonomy" id="519963"/>
    <lineage>
        <taxon>Eukaryota</taxon>
        <taxon>Fungi</taxon>
        <taxon>Dikarya</taxon>
        <taxon>Ascomycota</taxon>
        <taxon>Pezizomycotina</taxon>
        <taxon>Eurotiomycetes</taxon>
        <taxon>Eurotiomycetidae</taxon>
        <taxon>Eurotiales</taxon>
        <taxon>Elaphomycetaceae</taxon>
        <taxon>Elaphomyces</taxon>
    </lineage>
</organism>
<dbReference type="OrthoDB" id="4258323at2759"/>
<dbReference type="SUPFAM" id="SSF53098">
    <property type="entry name" value="Ribonuclease H-like"/>
    <property type="match status" value="1"/>
</dbReference>
<proteinExistence type="predicted"/>
<feature type="region of interest" description="Disordered" evidence="2">
    <location>
        <begin position="85"/>
        <end position="114"/>
    </location>
</feature>
<feature type="domain" description="Integrase catalytic" evidence="3">
    <location>
        <begin position="444"/>
        <end position="610"/>
    </location>
</feature>
<dbReference type="InterPro" id="IPR001584">
    <property type="entry name" value="Integrase_cat-core"/>
</dbReference>
<feature type="region of interest" description="Disordered" evidence="2">
    <location>
        <begin position="157"/>
        <end position="181"/>
    </location>
</feature>
<dbReference type="GO" id="GO:0015074">
    <property type="term" value="P:DNA integration"/>
    <property type="evidence" value="ECO:0007669"/>
    <property type="project" value="InterPro"/>
</dbReference>
<evidence type="ECO:0000256" key="1">
    <source>
        <dbReference type="ARBA" id="ARBA00022884"/>
    </source>
</evidence>
<feature type="non-terminal residue" evidence="4">
    <location>
        <position position="1"/>
    </location>
</feature>
<feature type="compositionally biased region" description="Basic and acidic residues" evidence="2">
    <location>
        <begin position="731"/>
        <end position="745"/>
    </location>
</feature>
<evidence type="ECO:0000313" key="5">
    <source>
        <dbReference type="Proteomes" id="UP000243515"/>
    </source>
</evidence>
<accession>A0A232LY65</accession>
<dbReference type="Gene3D" id="3.30.420.10">
    <property type="entry name" value="Ribonuclease H-like superfamily/Ribonuclease H"/>
    <property type="match status" value="1"/>
</dbReference>
<evidence type="ECO:0000256" key="2">
    <source>
        <dbReference type="SAM" id="MobiDB-lite"/>
    </source>
</evidence>
<dbReference type="InterPro" id="IPR013103">
    <property type="entry name" value="RVT_2"/>
</dbReference>
<evidence type="ECO:0000259" key="3">
    <source>
        <dbReference type="PROSITE" id="PS50994"/>
    </source>
</evidence>
<dbReference type="InterPro" id="IPR012337">
    <property type="entry name" value="RNaseH-like_sf"/>
</dbReference>
<dbReference type="Pfam" id="PF07727">
    <property type="entry name" value="RVT_2"/>
    <property type="match status" value="1"/>
</dbReference>
<comment type="caution">
    <text evidence="4">The sequence shown here is derived from an EMBL/GenBank/DDBJ whole genome shotgun (WGS) entry which is preliminary data.</text>
</comment>
<keyword evidence="5" id="KW-1185">Reference proteome</keyword>
<feature type="compositionally biased region" description="Acidic residues" evidence="2">
    <location>
        <begin position="158"/>
        <end position="180"/>
    </location>
</feature>
<feature type="non-terminal residue" evidence="4">
    <location>
        <position position="1206"/>
    </location>
</feature>
<reference evidence="4 5" key="1">
    <citation type="journal article" date="2015" name="Environ. Microbiol.">
        <title>Metagenome sequence of Elaphomyces granulatus from sporocarp tissue reveals Ascomycota ectomycorrhizal fingerprints of genome expansion and a Proteobacteria-rich microbiome.</title>
        <authorList>
            <person name="Quandt C.A."/>
            <person name="Kohler A."/>
            <person name="Hesse C.N."/>
            <person name="Sharpton T.J."/>
            <person name="Martin F."/>
            <person name="Spatafora J.W."/>
        </authorList>
    </citation>
    <scope>NUCLEOTIDE SEQUENCE [LARGE SCALE GENOMIC DNA]</scope>
    <source>
        <strain evidence="4 5">OSC145934</strain>
    </source>
</reference>
<dbReference type="GO" id="GO:0003723">
    <property type="term" value="F:RNA binding"/>
    <property type="evidence" value="ECO:0007669"/>
    <property type="project" value="UniProtKB-KW"/>
</dbReference>
<gene>
    <name evidence="4" type="ORF">Egran_03132</name>
</gene>
<protein>
    <recommendedName>
        <fullName evidence="3">Integrase catalytic domain-containing protein</fullName>
    </recommendedName>
</protein>
<dbReference type="PROSITE" id="PS50994">
    <property type="entry name" value="INTEGRASE"/>
    <property type="match status" value="1"/>
</dbReference>